<protein>
    <submittedName>
        <fullName evidence="3">Uncharacterized protein</fullName>
    </submittedName>
</protein>
<name>A0A5S6QYA7_TRIMR</name>
<feature type="region of interest" description="Disordered" evidence="1">
    <location>
        <begin position="16"/>
        <end position="39"/>
    </location>
</feature>
<dbReference type="AlphaFoldDB" id="A0A5S6QYA7"/>
<proteinExistence type="predicted"/>
<evidence type="ECO:0000313" key="3">
    <source>
        <dbReference type="WBParaSite" id="TMUE_3000012084.1"/>
    </source>
</evidence>
<sequence length="79" mass="8603">MAGQDLLWRHVAQGRARTAVDDDEEAERGHVGAKNGREQVFKKPSAISTVSTSWDSCVKPDTIAYESTSTAPLGEHLVH</sequence>
<reference evidence="3" key="1">
    <citation type="submission" date="2019-12" db="UniProtKB">
        <authorList>
            <consortium name="WormBaseParasite"/>
        </authorList>
    </citation>
    <scope>IDENTIFICATION</scope>
</reference>
<accession>A0A5S6QYA7</accession>
<organism evidence="2 3">
    <name type="scientific">Trichuris muris</name>
    <name type="common">Mouse whipworm</name>
    <dbReference type="NCBI Taxonomy" id="70415"/>
    <lineage>
        <taxon>Eukaryota</taxon>
        <taxon>Metazoa</taxon>
        <taxon>Ecdysozoa</taxon>
        <taxon>Nematoda</taxon>
        <taxon>Enoplea</taxon>
        <taxon>Dorylaimia</taxon>
        <taxon>Trichinellida</taxon>
        <taxon>Trichuridae</taxon>
        <taxon>Trichuris</taxon>
    </lineage>
</organism>
<evidence type="ECO:0000256" key="1">
    <source>
        <dbReference type="SAM" id="MobiDB-lite"/>
    </source>
</evidence>
<evidence type="ECO:0000313" key="2">
    <source>
        <dbReference type="Proteomes" id="UP000046395"/>
    </source>
</evidence>
<feature type="compositionally biased region" description="Basic and acidic residues" evidence="1">
    <location>
        <begin position="27"/>
        <end position="39"/>
    </location>
</feature>
<keyword evidence="2" id="KW-1185">Reference proteome</keyword>
<dbReference type="Proteomes" id="UP000046395">
    <property type="component" value="Unassembled WGS sequence"/>
</dbReference>
<dbReference type="WBParaSite" id="TMUE_3000012084.1">
    <property type="protein sequence ID" value="TMUE_3000012084.1"/>
    <property type="gene ID" value="WBGene00301464"/>
</dbReference>